<feature type="transmembrane region" description="Helical" evidence="1">
    <location>
        <begin position="285"/>
        <end position="308"/>
    </location>
</feature>
<proteinExistence type="predicted"/>
<organism evidence="3">
    <name type="scientific">freshwater metagenome</name>
    <dbReference type="NCBI Taxonomy" id="449393"/>
    <lineage>
        <taxon>unclassified sequences</taxon>
        <taxon>metagenomes</taxon>
        <taxon>ecological metagenomes</taxon>
    </lineage>
</organism>
<dbReference type="PROSITE" id="PS50850">
    <property type="entry name" value="MFS"/>
    <property type="match status" value="1"/>
</dbReference>
<evidence type="ECO:0000256" key="1">
    <source>
        <dbReference type="SAM" id="Phobius"/>
    </source>
</evidence>
<feature type="transmembrane region" description="Helical" evidence="1">
    <location>
        <begin position="408"/>
        <end position="427"/>
    </location>
</feature>
<keyword evidence="1" id="KW-0812">Transmembrane</keyword>
<dbReference type="GO" id="GO:0022857">
    <property type="term" value="F:transmembrane transporter activity"/>
    <property type="evidence" value="ECO:0007669"/>
    <property type="project" value="InterPro"/>
</dbReference>
<evidence type="ECO:0000259" key="2">
    <source>
        <dbReference type="PROSITE" id="PS50850"/>
    </source>
</evidence>
<dbReference type="InterPro" id="IPR011701">
    <property type="entry name" value="MFS"/>
</dbReference>
<dbReference type="Gene3D" id="1.20.1250.20">
    <property type="entry name" value="MFS general substrate transporter like domains"/>
    <property type="match status" value="2"/>
</dbReference>
<feature type="transmembrane region" description="Helical" evidence="1">
    <location>
        <begin position="141"/>
        <end position="161"/>
    </location>
</feature>
<dbReference type="CDD" id="cd17355">
    <property type="entry name" value="MFS_YcxA_like"/>
    <property type="match status" value="1"/>
</dbReference>
<feature type="transmembrane region" description="Helical" evidence="1">
    <location>
        <begin position="12"/>
        <end position="31"/>
    </location>
</feature>
<keyword evidence="1" id="KW-1133">Transmembrane helix</keyword>
<gene>
    <name evidence="3" type="ORF">UFOPK1591_00344</name>
</gene>
<sequence length="441" mass="46556">MNQPRAHRTRIHPAWIVAAVGLIALMAASGFRSAPSMLMIPLEEEFGWSRTGMGLAIGVNILLYGVIAPFAAALMERFGIRIVTTVALVLISLGMFASMFAVTEWQLVLTWGVIVGLGTGSMALVFVGSIVNLWFRKRQGLVSGILSAGQATGQLVFLPLVSNLILVSGWREATFVVAALALLAVPIVYIFLWNSPAERGRLPYGEAGENPPRMTAQQARARRRALASDGPNAAVRALSALKKASKVPSFWALVAGFAICGISTNGLVGAHFIPAAHDHGMSQPVAAALLAAVGVFDVVGTILSGWLTDRVNPRILLAIYYAGRGLSLLALPALLSATPGPPLILFIVFYGLDWVATVPPTMAICREVFGAKDGTIVFGWVFTAHQVGASIAAVLAGVVRDQTGEYTLAWLSAAVLCAVAAAVSLSIKKVKTEPAEPVRQT</sequence>
<dbReference type="Pfam" id="PF07690">
    <property type="entry name" value="MFS_1"/>
    <property type="match status" value="1"/>
</dbReference>
<name>A0A6J6CV77_9ZZZZ</name>
<feature type="transmembrane region" description="Helical" evidence="1">
    <location>
        <begin position="173"/>
        <end position="192"/>
    </location>
</feature>
<dbReference type="InterPro" id="IPR036259">
    <property type="entry name" value="MFS_trans_sf"/>
</dbReference>
<protein>
    <submittedName>
        <fullName evidence="3">Unannotated protein</fullName>
    </submittedName>
</protein>
<keyword evidence="1" id="KW-0472">Membrane</keyword>
<feature type="transmembrane region" description="Helical" evidence="1">
    <location>
        <begin position="51"/>
        <end position="75"/>
    </location>
</feature>
<dbReference type="InterPro" id="IPR050327">
    <property type="entry name" value="Proton-linked_MCT"/>
</dbReference>
<dbReference type="AlphaFoldDB" id="A0A6J6CV77"/>
<dbReference type="PANTHER" id="PTHR11360:SF284">
    <property type="entry name" value="EG:103B4.3 PROTEIN-RELATED"/>
    <property type="match status" value="1"/>
</dbReference>
<dbReference type="InterPro" id="IPR020846">
    <property type="entry name" value="MFS_dom"/>
</dbReference>
<feature type="transmembrane region" description="Helical" evidence="1">
    <location>
        <begin position="377"/>
        <end position="396"/>
    </location>
</feature>
<feature type="transmembrane region" description="Helical" evidence="1">
    <location>
        <begin position="343"/>
        <end position="365"/>
    </location>
</feature>
<dbReference type="EMBL" id="CAEZTD010000016">
    <property type="protein sequence ID" value="CAB4555480.1"/>
    <property type="molecule type" value="Genomic_DNA"/>
</dbReference>
<reference evidence="3" key="1">
    <citation type="submission" date="2020-05" db="EMBL/GenBank/DDBJ databases">
        <authorList>
            <person name="Chiriac C."/>
            <person name="Salcher M."/>
            <person name="Ghai R."/>
            <person name="Kavagutti S V."/>
        </authorList>
    </citation>
    <scope>NUCLEOTIDE SEQUENCE</scope>
</reference>
<feature type="transmembrane region" description="Helical" evidence="1">
    <location>
        <begin position="250"/>
        <end position="273"/>
    </location>
</feature>
<feature type="domain" description="Major facilitator superfamily (MFS) profile" evidence="2">
    <location>
        <begin position="16"/>
        <end position="432"/>
    </location>
</feature>
<feature type="transmembrane region" description="Helical" evidence="1">
    <location>
        <begin position="315"/>
        <end position="337"/>
    </location>
</feature>
<feature type="transmembrane region" description="Helical" evidence="1">
    <location>
        <begin position="82"/>
        <end position="102"/>
    </location>
</feature>
<feature type="transmembrane region" description="Helical" evidence="1">
    <location>
        <begin position="108"/>
        <end position="134"/>
    </location>
</feature>
<evidence type="ECO:0000313" key="3">
    <source>
        <dbReference type="EMBL" id="CAB4555480.1"/>
    </source>
</evidence>
<dbReference type="PANTHER" id="PTHR11360">
    <property type="entry name" value="MONOCARBOXYLATE TRANSPORTER"/>
    <property type="match status" value="1"/>
</dbReference>
<dbReference type="SUPFAM" id="SSF103473">
    <property type="entry name" value="MFS general substrate transporter"/>
    <property type="match status" value="1"/>
</dbReference>
<accession>A0A6J6CV77</accession>